<feature type="region of interest" description="Disordered" evidence="1">
    <location>
        <begin position="995"/>
        <end position="1053"/>
    </location>
</feature>
<name>A0A6G1HT25_9PEZI</name>
<sequence length="1053" mass="113559">MSTTSAFSINSSSGQANTSTAASPASGNRSQGKMNTNGKILDGSRKQAGSPMDQGARKAPTPNAWQKGSPNPLTHRTTGSPVVNGIGPATGKPAQKGASTTAKEVNTSDRHASDRVVSLLSSLVGLQVAIYLKSGEVYSGIFSTAILDGPTNRYALKMVKKQSSPGKQTSGATDEYIGSGPDHAMSFNMQDVVDFKATASVRFDKHQPKGANGVSSTFKTDADISAGFAPRERELQKWEPSPDHAVDMSLDAKEGTWDQFETNKRLYGVESNYDESFYTTTIDKSNPRYHEQAARADRIAREIEGSATNNSHVAEERGLRTADDADEESKYSGVHRDFPSLASGQPNKYTPPARRAPTGQATKTPVTEPAAVLAQPRSGAQKTESKSLEPAAAGPPKQATERIQAQLHPVKQAHAISPLINRGAGVTATATVEKDVVDAFKQFHAQERLKIQQHQRNLARQDKAVKLNDLKKFAENFKLNTEVPPDLVPILAKDEIKQREIVEKAKQNAKEIVKTTPPRNPTTSTTPMDQKTPKAPAPRNEASHASPLAPNDRQNPPRNRPGPQNFTQPRGAERPVAQPSNTVSPRQGPGHLVQRLAQQQYRQGAIMPPNLHQPVPVHDARVPPTGPSSTSSGLQSPSGAARFNAKAMEFRPNPAASTFLPTTGPASAASSPAREVPARTPEHKITSGRFLEGRRGPTPASERVAIRQAFNPVARMKKEAEASKRAKDFASNGGIPQAYRTPPTWDAPRDNAKTYIEMFEKVQPRVPSISPQHPALPHPPVVQHQMPQHIPQGPPMPQGHTPHQTPRHLPVQPHHGGPGGPHHFDDHRMQYSASTSTLNPPPRPMQPFISYNGQAPQQMVYQPAMPYGMNPNGHPMNMRQMSGGGPQFMAPQGAAIGGHMMTTQASNGSYVGVSMTPGVQMYTPGPAQVYQHGPMPSHSAANGYSSPRPAPMMTHQNSQQGHPQPVVFMQQGGHGPPAYSQLPTAPMAQMRNHYPNHQAHFSGSHQPQYPQQPHRPTPSASFQQQMMPHPMPPQGIPPVGGASMPADGSDDVK</sequence>
<dbReference type="InterPro" id="IPR025852">
    <property type="entry name" value="SM_dom_ATX"/>
</dbReference>
<feature type="compositionally biased region" description="Polar residues" evidence="1">
    <location>
        <begin position="63"/>
        <end position="81"/>
    </location>
</feature>
<feature type="region of interest" description="Disordered" evidence="1">
    <location>
        <begin position="927"/>
        <end position="983"/>
    </location>
</feature>
<dbReference type="SMART" id="SM01272">
    <property type="entry name" value="LsmAD"/>
    <property type="match status" value="1"/>
</dbReference>
<feature type="region of interest" description="Disordered" evidence="1">
    <location>
        <begin position="303"/>
        <end position="401"/>
    </location>
</feature>
<feature type="region of interest" description="Disordered" evidence="1">
    <location>
        <begin position="725"/>
        <end position="748"/>
    </location>
</feature>
<dbReference type="InterPro" id="IPR009604">
    <property type="entry name" value="LsmAD_domain"/>
</dbReference>
<feature type="compositionally biased region" description="Low complexity" evidence="1">
    <location>
        <begin position="1"/>
        <end position="13"/>
    </location>
</feature>
<feature type="region of interest" description="Disordered" evidence="1">
    <location>
        <begin position="1"/>
        <end position="111"/>
    </location>
</feature>
<feature type="compositionally biased region" description="Low complexity" evidence="1">
    <location>
        <begin position="627"/>
        <end position="639"/>
    </location>
</feature>
<organism evidence="3 4">
    <name type="scientific">Trichodelitschia bisporula</name>
    <dbReference type="NCBI Taxonomy" id="703511"/>
    <lineage>
        <taxon>Eukaryota</taxon>
        <taxon>Fungi</taxon>
        <taxon>Dikarya</taxon>
        <taxon>Ascomycota</taxon>
        <taxon>Pezizomycotina</taxon>
        <taxon>Dothideomycetes</taxon>
        <taxon>Dothideomycetes incertae sedis</taxon>
        <taxon>Phaeotrichales</taxon>
        <taxon>Phaeotrichaceae</taxon>
        <taxon>Trichodelitschia</taxon>
    </lineage>
</organism>
<feature type="domain" description="LsmAD" evidence="2">
    <location>
        <begin position="267"/>
        <end position="337"/>
    </location>
</feature>
<evidence type="ECO:0000259" key="2">
    <source>
        <dbReference type="SMART" id="SM01272"/>
    </source>
</evidence>
<dbReference type="PANTHER" id="PTHR12854">
    <property type="entry name" value="ATAXIN 2-RELATED"/>
    <property type="match status" value="1"/>
</dbReference>
<dbReference type="GO" id="GO:0034063">
    <property type="term" value="P:stress granule assembly"/>
    <property type="evidence" value="ECO:0007669"/>
    <property type="project" value="TreeGrafter"/>
</dbReference>
<accession>A0A6G1HT25</accession>
<evidence type="ECO:0000256" key="1">
    <source>
        <dbReference type="SAM" id="MobiDB-lite"/>
    </source>
</evidence>
<keyword evidence="4" id="KW-1185">Reference proteome</keyword>
<dbReference type="EMBL" id="ML996698">
    <property type="protein sequence ID" value="KAF2399208.1"/>
    <property type="molecule type" value="Genomic_DNA"/>
</dbReference>
<dbReference type="InterPro" id="IPR045117">
    <property type="entry name" value="ATXN2-like"/>
</dbReference>
<proteinExistence type="predicted"/>
<feature type="region of interest" description="Disordered" evidence="1">
    <location>
        <begin position="507"/>
        <end position="589"/>
    </location>
</feature>
<evidence type="ECO:0000313" key="3">
    <source>
        <dbReference type="EMBL" id="KAF2399208.1"/>
    </source>
</evidence>
<feature type="region of interest" description="Disordered" evidence="1">
    <location>
        <begin position="792"/>
        <end position="825"/>
    </location>
</feature>
<feature type="compositionally biased region" description="Low complexity" evidence="1">
    <location>
        <begin position="550"/>
        <end position="565"/>
    </location>
</feature>
<dbReference type="AlphaFoldDB" id="A0A6G1HT25"/>
<dbReference type="PANTHER" id="PTHR12854:SF7">
    <property type="entry name" value="ATAXIN-2 HOMOLOG"/>
    <property type="match status" value="1"/>
</dbReference>
<feature type="compositionally biased region" description="Basic and acidic residues" evidence="1">
    <location>
        <begin position="313"/>
        <end position="338"/>
    </location>
</feature>
<dbReference type="OrthoDB" id="2275718at2759"/>
<reference evidence="3" key="1">
    <citation type="journal article" date="2020" name="Stud. Mycol.">
        <title>101 Dothideomycetes genomes: a test case for predicting lifestyles and emergence of pathogens.</title>
        <authorList>
            <person name="Haridas S."/>
            <person name="Albert R."/>
            <person name="Binder M."/>
            <person name="Bloem J."/>
            <person name="Labutti K."/>
            <person name="Salamov A."/>
            <person name="Andreopoulos B."/>
            <person name="Baker S."/>
            <person name="Barry K."/>
            <person name="Bills G."/>
            <person name="Bluhm B."/>
            <person name="Cannon C."/>
            <person name="Castanera R."/>
            <person name="Culley D."/>
            <person name="Daum C."/>
            <person name="Ezra D."/>
            <person name="Gonzalez J."/>
            <person name="Henrissat B."/>
            <person name="Kuo A."/>
            <person name="Liang C."/>
            <person name="Lipzen A."/>
            <person name="Lutzoni F."/>
            <person name="Magnuson J."/>
            <person name="Mondo S."/>
            <person name="Nolan M."/>
            <person name="Ohm R."/>
            <person name="Pangilinan J."/>
            <person name="Park H.-J."/>
            <person name="Ramirez L."/>
            <person name="Alfaro M."/>
            <person name="Sun H."/>
            <person name="Tritt A."/>
            <person name="Yoshinaga Y."/>
            <person name="Zwiers L.-H."/>
            <person name="Turgeon B."/>
            <person name="Goodwin S."/>
            <person name="Spatafora J."/>
            <person name="Crous P."/>
            <person name="Grigoriev I."/>
        </authorList>
    </citation>
    <scope>NUCLEOTIDE SEQUENCE</scope>
    <source>
        <strain evidence="3">CBS 262.69</strain>
    </source>
</reference>
<dbReference type="Pfam" id="PF14438">
    <property type="entry name" value="SM-ATX"/>
    <property type="match status" value="1"/>
</dbReference>
<dbReference type="Proteomes" id="UP000799640">
    <property type="component" value="Unassembled WGS sequence"/>
</dbReference>
<dbReference type="GO" id="GO:0010494">
    <property type="term" value="C:cytoplasmic stress granule"/>
    <property type="evidence" value="ECO:0007669"/>
    <property type="project" value="TreeGrafter"/>
</dbReference>
<feature type="compositionally biased region" description="Low complexity" evidence="1">
    <location>
        <begin position="1006"/>
        <end position="1028"/>
    </location>
</feature>
<feature type="compositionally biased region" description="Low complexity" evidence="1">
    <location>
        <begin position="515"/>
        <end position="527"/>
    </location>
</feature>
<gene>
    <name evidence="3" type="ORF">EJ06DRAFT_479164</name>
</gene>
<evidence type="ECO:0000313" key="4">
    <source>
        <dbReference type="Proteomes" id="UP000799640"/>
    </source>
</evidence>
<feature type="compositionally biased region" description="Polar residues" evidence="1">
    <location>
        <begin position="14"/>
        <end position="38"/>
    </location>
</feature>
<dbReference type="Pfam" id="PF06741">
    <property type="entry name" value="LsmAD"/>
    <property type="match status" value="1"/>
</dbReference>
<feature type="region of interest" description="Disordered" evidence="1">
    <location>
        <begin position="607"/>
        <end position="639"/>
    </location>
</feature>
<dbReference type="GO" id="GO:0003729">
    <property type="term" value="F:mRNA binding"/>
    <property type="evidence" value="ECO:0007669"/>
    <property type="project" value="TreeGrafter"/>
</dbReference>
<protein>
    <recommendedName>
        <fullName evidence="2">LsmAD domain-containing protein</fullName>
    </recommendedName>
</protein>